<keyword evidence="10" id="KW-0653">Protein transport</keyword>
<evidence type="ECO:0000256" key="3">
    <source>
        <dbReference type="ARBA" id="ARBA00005745"/>
    </source>
</evidence>
<dbReference type="InterPro" id="IPR018076">
    <property type="entry name" value="T2SS_GspF_dom"/>
</dbReference>
<keyword evidence="7 14" id="KW-0812">Transmembrane</keyword>
<keyword evidence="12 15" id="KW-0472">Membrane</keyword>
<organism evidence="17 18">
    <name type="scientific">Desulfobulbus propionicus (strain ATCC 33891 / DSM 2032 / VKM B-1956 / 1pr3)</name>
    <dbReference type="NCBI Taxonomy" id="577650"/>
    <lineage>
        <taxon>Bacteria</taxon>
        <taxon>Pseudomonadati</taxon>
        <taxon>Thermodesulfobacteriota</taxon>
        <taxon>Desulfobulbia</taxon>
        <taxon>Desulfobulbales</taxon>
        <taxon>Desulfobulbaceae</taxon>
        <taxon>Desulfobulbus</taxon>
    </lineage>
</organism>
<reference evidence="17 18" key="1">
    <citation type="journal article" date="2011" name="Stand. Genomic Sci.">
        <title>Complete genome sequence of Desulfobulbus propionicus type strain (1pr3).</title>
        <authorList>
            <person name="Pagani I."/>
            <person name="Lapidus A."/>
            <person name="Nolan M."/>
            <person name="Lucas S."/>
            <person name="Hammon N."/>
            <person name="Deshpande S."/>
            <person name="Cheng J.F."/>
            <person name="Chertkov O."/>
            <person name="Davenport K."/>
            <person name="Tapia R."/>
            <person name="Han C."/>
            <person name="Goodwin L."/>
            <person name="Pitluck S."/>
            <person name="Liolios K."/>
            <person name="Mavromatis K."/>
            <person name="Ivanova N."/>
            <person name="Mikhailova N."/>
            <person name="Pati A."/>
            <person name="Chen A."/>
            <person name="Palaniappan K."/>
            <person name="Land M."/>
            <person name="Hauser L."/>
            <person name="Chang Y.J."/>
            <person name="Jeffries C.D."/>
            <person name="Detter J.C."/>
            <person name="Brambilla E."/>
            <person name="Kannan K.P."/>
            <person name="Djao O.D."/>
            <person name="Rohde M."/>
            <person name="Pukall R."/>
            <person name="Spring S."/>
            <person name="Goker M."/>
            <person name="Sikorski J."/>
            <person name="Woyke T."/>
            <person name="Bristow J."/>
            <person name="Eisen J.A."/>
            <person name="Markowitz V."/>
            <person name="Hugenholtz P."/>
            <person name="Kyrpides N.C."/>
            <person name="Klenk H.P."/>
        </authorList>
    </citation>
    <scope>NUCLEOTIDE SEQUENCE [LARGE SCALE GENOMIC DNA]</scope>
    <source>
        <strain evidence="18">ATCC 33891 / DSM 2032 / 1pr3</strain>
    </source>
</reference>
<dbReference type="FunFam" id="1.20.81.30:FF:000001">
    <property type="entry name" value="Type II secretion system protein F"/>
    <property type="match status" value="2"/>
</dbReference>
<evidence type="ECO:0000256" key="4">
    <source>
        <dbReference type="ARBA" id="ARBA00022448"/>
    </source>
</evidence>
<evidence type="ECO:0000313" key="18">
    <source>
        <dbReference type="Proteomes" id="UP000006365"/>
    </source>
</evidence>
<dbReference type="GO" id="GO:0015628">
    <property type="term" value="P:protein secretion by the type II secretion system"/>
    <property type="evidence" value="ECO:0007669"/>
    <property type="project" value="InterPro"/>
</dbReference>
<keyword evidence="9" id="KW-0106">Calcium</keyword>
<dbReference type="EMBL" id="CP002364">
    <property type="protein sequence ID" value="ADW16843.1"/>
    <property type="molecule type" value="Genomic_DNA"/>
</dbReference>
<keyword evidence="8" id="KW-0479">Metal-binding</keyword>
<dbReference type="Pfam" id="PF00482">
    <property type="entry name" value="T2SSF"/>
    <property type="match status" value="2"/>
</dbReference>
<keyword evidence="11 15" id="KW-1133">Transmembrane helix</keyword>
<dbReference type="GO" id="GO:0015627">
    <property type="term" value="C:type II protein secretion system complex"/>
    <property type="evidence" value="ECO:0007669"/>
    <property type="project" value="InterPro"/>
</dbReference>
<comment type="subcellular location">
    <subcellularLocation>
        <location evidence="2">Cell inner membrane</location>
        <topology evidence="2">Multi-pass membrane protein</topology>
    </subcellularLocation>
    <subcellularLocation>
        <location evidence="14">Cell membrane</location>
        <topology evidence="14">Multi-pass membrane protein</topology>
    </subcellularLocation>
</comment>
<dbReference type="InterPro" id="IPR003004">
    <property type="entry name" value="GspF/PilC"/>
</dbReference>
<evidence type="ECO:0000256" key="14">
    <source>
        <dbReference type="RuleBase" id="RU003923"/>
    </source>
</evidence>
<proteinExistence type="inferred from homology"/>
<keyword evidence="18" id="KW-1185">Reference proteome</keyword>
<evidence type="ECO:0000256" key="1">
    <source>
        <dbReference type="ARBA" id="ARBA00002684"/>
    </source>
</evidence>
<name>A0A7U3YK41_DESPD</name>
<evidence type="ECO:0000256" key="2">
    <source>
        <dbReference type="ARBA" id="ARBA00004429"/>
    </source>
</evidence>
<feature type="transmembrane region" description="Helical" evidence="15">
    <location>
        <begin position="379"/>
        <end position="400"/>
    </location>
</feature>
<evidence type="ECO:0000256" key="11">
    <source>
        <dbReference type="ARBA" id="ARBA00022989"/>
    </source>
</evidence>
<evidence type="ECO:0000313" key="17">
    <source>
        <dbReference type="EMBL" id="ADW16843.1"/>
    </source>
</evidence>
<keyword evidence="4 14" id="KW-0813">Transport</keyword>
<dbReference type="InterPro" id="IPR011850">
    <property type="entry name" value="T2SS_GspF"/>
</dbReference>
<dbReference type="NCBIfam" id="TIGR02120">
    <property type="entry name" value="GspF"/>
    <property type="match status" value="1"/>
</dbReference>
<accession>A0A7U3YK41</accession>
<evidence type="ECO:0000256" key="10">
    <source>
        <dbReference type="ARBA" id="ARBA00022927"/>
    </source>
</evidence>
<keyword evidence="6" id="KW-0997">Cell inner membrane</keyword>
<evidence type="ECO:0000256" key="7">
    <source>
        <dbReference type="ARBA" id="ARBA00022692"/>
    </source>
</evidence>
<dbReference type="Gene3D" id="1.20.81.30">
    <property type="entry name" value="Type II secretion system (T2SS), domain F"/>
    <property type="match status" value="2"/>
</dbReference>
<gene>
    <name evidence="17" type="ordered locus">Despr_0667</name>
</gene>
<evidence type="ECO:0000256" key="6">
    <source>
        <dbReference type="ARBA" id="ARBA00022519"/>
    </source>
</evidence>
<protein>
    <recommendedName>
        <fullName evidence="13">General secretion pathway protein F</fullName>
    </recommendedName>
</protein>
<dbReference type="PANTHER" id="PTHR30012:SF0">
    <property type="entry name" value="TYPE II SECRETION SYSTEM PROTEIN F-RELATED"/>
    <property type="match status" value="1"/>
</dbReference>
<keyword evidence="5" id="KW-1003">Cell membrane</keyword>
<dbReference type="GO" id="GO:0005886">
    <property type="term" value="C:plasma membrane"/>
    <property type="evidence" value="ECO:0007669"/>
    <property type="project" value="UniProtKB-SubCell"/>
</dbReference>
<comment type="function">
    <text evidence="1">Component of the type II secretion system inner membrane complex required for the energy-dependent secretion of extracellular factors such as proteases and toxins from the periplasm.</text>
</comment>
<dbReference type="InterPro" id="IPR001992">
    <property type="entry name" value="T2SS_GspF/T4SS_PilC_CS"/>
</dbReference>
<feature type="transmembrane region" description="Helical" evidence="15">
    <location>
        <begin position="280"/>
        <end position="297"/>
    </location>
</feature>
<dbReference type="PANTHER" id="PTHR30012">
    <property type="entry name" value="GENERAL SECRETION PATHWAY PROTEIN"/>
    <property type="match status" value="1"/>
</dbReference>
<sequence>MPVYEFTALTTSGKKLKGVIEADSLTVARQRIRNQGNYPVEIRETTAKTAGSRLPLLSRQLGQSIRQQEIHIATRQLATLLGAGIPLVPALSGLIEQTTNRSLKTVLAQIKDAVNEGNALTSALAEHPRLFSKIYINMVRAGEASGSLDVVLDRLAEFGENQHAIRSRVKAALLYPIFMAVVGVVVLFLLITFIVPSITSVFEGTQQALPLPTLVLIGLSTVLKQFWWALLFAVGGIIAAVRWYIATPDGRRRWDTLKLTLPGVRDLSIKTASARFSRTLASLLLSGVPLITALQIVRNIVDNVVLAEQINEACDELEKGASLSQFFKGGKWFPPMLVQMMAVGEQSGTLDTMLAKAADSYEKEVEAKILALTSMIEPVMILSMGVAVSFIVVSILLPIFEMNQLIR</sequence>
<dbReference type="Proteomes" id="UP000006365">
    <property type="component" value="Chromosome"/>
</dbReference>
<dbReference type="PRINTS" id="PR00812">
    <property type="entry name" value="BCTERIALGSPF"/>
</dbReference>
<dbReference type="RefSeq" id="WP_015723388.1">
    <property type="nucleotide sequence ID" value="NC_014972.1"/>
</dbReference>
<evidence type="ECO:0000259" key="16">
    <source>
        <dbReference type="Pfam" id="PF00482"/>
    </source>
</evidence>
<dbReference type="InterPro" id="IPR042094">
    <property type="entry name" value="T2SS_GspF_sf"/>
</dbReference>
<evidence type="ECO:0000256" key="5">
    <source>
        <dbReference type="ARBA" id="ARBA00022475"/>
    </source>
</evidence>
<dbReference type="GO" id="GO:0046872">
    <property type="term" value="F:metal ion binding"/>
    <property type="evidence" value="ECO:0007669"/>
    <property type="project" value="UniProtKB-KW"/>
</dbReference>
<feature type="domain" description="Type II secretion system protein GspF" evidence="16">
    <location>
        <begin position="276"/>
        <end position="398"/>
    </location>
</feature>
<evidence type="ECO:0000256" key="8">
    <source>
        <dbReference type="ARBA" id="ARBA00022723"/>
    </source>
</evidence>
<feature type="transmembrane region" description="Helical" evidence="15">
    <location>
        <begin position="172"/>
        <end position="195"/>
    </location>
</feature>
<feature type="transmembrane region" description="Helical" evidence="15">
    <location>
        <begin position="226"/>
        <end position="245"/>
    </location>
</feature>
<dbReference type="KEGG" id="dpr:Despr_0667"/>
<evidence type="ECO:0000256" key="15">
    <source>
        <dbReference type="SAM" id="Phobius"/>
    </source>
</evidence>
<feature type="domain" description="Type II secretion system protein GspF" evidence="16">
    <location>
        <begin position="74"/>
        <end position="196"/>
    </location>
</feature>
<evidence type="ECO:0000256" key="9">
    <source>
        <dbReference type="ARBA" id="ARBA00022837"/>
    </source>
</evidence>
<dbReference type="AlphaFoldDB" id="A0A7U3YK41"/>
<evidence type="ECO:0000256" key="12">
    <source>
        <dbReference type="ARBA" id="ARBA00023136"/>
    </source>
</evidence>
<evidence type="ECO:0000256" key="13">
    <source>
        <dbReference type="ARBA" id="ARBA00030750"/>
    </source>
</evidence>
<dbReference type="PROSITE" id="PS00874">
    <property type="entry name" value="T2SP_F"/>
    <property type="match status" value="1"/>
</dbReference>
<comment type="similarity">
    <text evidence="3 14">Belongs to the GSP F family.</text>
</comment>